<comment type="caution">
    <text evidence="3">The sequence shown here is derived from an EMBL/GenBank/DDBJ whole genome shotgun (WGS) entry which is preliminary data.</text>
</comment>
<dbReference type="AlphaFoldDB" id="A0A8B6C967"/>
<evidence type="ECO:0000313" key="3">
    <source>
        <dbReference type="EMBL" id="VDI02196.1"/>
    </source>
</evidence>
<proteinExistence type="predicted"/>
<dbReference type="InterPro" id="IPR036179">
    <property type="entry name" value="Ig-like_dom_sf"/>
</dbReference>
<feature type="domain" description="Ig-like" evidence="2">
    <location>
        <begin position="1"/>
        <end position="88"/>
    </location>
</feature>
<keyword evidence="1" id="KW-0812">Transmembrane</keyword>
<dbReference type="OrthoDB" id="6190043at2759"/>
<dbReference type="EMBL" id="UYJE01001439">
    <property type="protein sequence ID" value="VDI02196.1"/>
    <property type="molecule type" value="Genomic_DNA"/>
</dbReference>
<dbReference type="PROSITE" id="PS50835">
    <property type="entry name" value="IG_LIKE"/>
    <property type="match status" value="1"/>
</dbReference>
<evidence type="ECO:0000259" key="2">
    <source>
        <dbReference type="PROSITE" id="PS50835"/>
    </source>
</evidence>
<dbReference type="SUPFAM" id="SSF48726">
    <property type="entry name" value="Immunoglobulin"/>
    <property type="match status" value="2"/>
</dbReference>
<keyword evidence="4" id="KW-1185">Reference proteome</keyword>
<organism evidence="3 4">
    <name type="scientific">Mytilus galloprovincialis</name>
    <name type="common">Mediterranean mussel</name>
    <dbReference type="NCBI Taxonomy" id="29158"/>
    <lineage>
        <taxon>Eukaryota</taxon>
        <taxon>Metazoa</taxon>
        <taxon>Spiralia</taxon>
        <taxon>Lophotrochozoa</taxon>
        <taxon>Mollusca</taxon>
        <taxon>Bivalvia</taxon>
        <taxon>Autobranchia</taxon>
        <taxon>Pteriomorphia</taxon>
        <taxon>Mytilida</taxon>
        <taxon>Mytiloidea</taxon>
        <taxon>Mytilidae</taxon>
        <taxon>Mytilinae</taxon>
        <taxon>Mytilus</taxon>
    </lineage>
</organism>
<keyword evidence="1" id="KW-0472">Membrane</keyword>
<evidence type="ECO:0000256" key="1">
    <source>
        <dbReference type="SAM" id="Phobius"/>
    </source>
</evidence>
<dbReference type="SMART" id="SM00409">
    <property type="entry name" value="IG"/>
    <property type="match status" value="1"/>
</dbReference>
<dbReference type="InterPro" id="IPR007110">
    <property type="entry name" value="Ig-like_dom"/>
</dbReference>
<reference evidence="3" key="1">
    <citation type="submission" date="2018-11" db="EMBL/GenBank/DDBJ databases">
        <authorList>
            <person name="Alioto T."/>
            <person name="Alioto T."/>
        </authorList>
    </citation>
    <scope>NUCLEOTIDE SEQUENCE</scope>
</reference>
<accession>A0A8B6C967</accession>
<dbReference type="Proteomes" id="UP000596742">
    <property type="component" value="Unassembled WGS sequence"/>
</dbReference>
<name>A0A8B6C967_MYTGA</name>
<protein>
    <recommendedName>
        <fullName evidence="2">Ig-like domain-containing protein</fullName>
    </recommendedName>
</protein>
<evidence type="ECO:0000313" key="4">
    <source>
        <dbReference type="Proteomes" id="UP000596742"/>
    </source>
</evidence>
<dbReference type="InterPro" id="IPR003599">
    <property type="entry name" value="Ig_sub"/>
</dbReference>
<dbReference type="Gene3D" id="2.60.40.10">
    <property type="entry name" value="Immunoglobulins"/>
    <property type="match status" value="2"/>
</dbReference>
<dbReference type="InterPro" id="IPR013783">
    <property type="entry name" value="Ig-like_fold"/>
</dbReference>
<sequence length="372" mass="42329">MQTILGVSSEDVYATEGSLVRLVCPNTARNGRMTWRGPPQLYPYSINTEKNLTIFSQNNLQLIGNIESGEYSLVIQNLTSSHAGQYQCETVKNRAASRYLFNIFLQAKPVFVDKSSFYQENFLIFEIRIISNPEPTAIQWFQNNQIIDGQIKVNESLRETVVETFRDDIKVKTTGYIVYLRTQYVPEYNTTVYKCQIKNREGNINVSFYQTYNPELDGYMYSSSTMGNSSAKYGTINSDIHGILKIYLSGAGCVILVGLSITAMIIFRKKNAANVQTEQTVEVNLSGTSVRIISDIETEDRRRNLVKSYHEYEDVGSISSSHSDQSNPHQAYENTEHDVMSNRCYINAVVPSMYVDLDHDTRTGLREYDQLV</sequence>
<keyword evidence="1" id="KW-1133">Transmembrane helix</keyword>
<gene>
    <name evidence="3" type="ORF">MGAL_10B044197</name>
</gene>
<feature type="transmembrane region" description="Helical" evidence="1">
    <location>
        <begin position="246"/>
        <end position="267"/>
    </location>
</feature>